<gene>
    <name evidence="1" type="ORF">PIIN_05216</name>
</gene>
<name>G4TIZ9_SERID</name>
<dbReference type="OrthoDB" id="3135357at2759"/>
<comment type="caution">
    <text evidence="1">The sequence shown here is derived from an EMBL/GenBank/DDBJ whole genome shotgun (WGS) entry which is preliminary data.</text>
</comment>
<protein>
    <recommendedName>
        <fullName evidence="3">F-box domain-containing protein</fullName>
    </recommendedName>
</protein>
<dbReference type="AlphaFoldDB" id="G4TIZ9"/>
<dbReference type="EMBL" id="CAFZ01000113">
    <property type="protein sequence ID" value="CCA71277.1"/>
    <property type="molecule type" value="Genomic_DNA"/>
</dbReference>
<sequence length="427" mass="49244">MPRTSHLPVECWHQILEDAIFVPLFFDTNPLENYSITIIRRYRDETPYWESERVRNILRRVCSSWNIFLKQYDQRYVQLGHVLLGNAPPEALSKALRITARACMCKLCIKAGGSYSYVQNEPLWWRKIAAADLAVQMNGQTSWRVQILDIMNRSFVEPIVRKPFRLANVEVVLNYEAHLLNGDHFGVMRPLFVESVWNGISESVANASLRHMTSLHLSTPDMSLFKTVSFPNLRHASFWTGPLLTGPECDSMVEWIKLTGHKLVTFFWMGEVAENDRLMRTILRLCPRLEHVQFPRGTIWEHPSQPHQLKYLRLDCEYAEVENCPPCSMCTYPHSPDIIQFQYIVSRLAKAQIPTLSLPEEWRTLLDQKPPFGMGIEAAVCFKSCAESHGLTVLDTLGFTLEQAVVSQLERYLRGDGSGSHFPWIEF</sequence>
<accession>G4TIZ9</accession>
<proteinExistence type="predicted"/>
<dbReference type="HOGENOM" id="CLU_055669_0_0_1"/>
<organism evidence="1 2">
    <name type="scientific">Serendipita indica (strain DSM 11827)</name>
    <name type="common">Root endophyte fungus</name>
    <name type="synonym">Piriformospora indica</name>
    <dbReference type="NCBI Taxonomy" id="1109443"/>
    <lineage>
        <taxon>Eukaryota</taxon>
        <taxon>Fungi</taxon>
        <taxon>Dikarya</taxon>
        <taxon>Basidiomycota</taxon>
        <taxon>Agaricomycotina</taxon>
        <taxon>Agaricomycetes</taxon>
        <taxon>Sebacinales</taxon>
        <taxon>Serendipitaceae</taxon>
        <taxon>Serendipita</taxon>
    </lineage>
</organism>
<reference evidence="1 2" key="1">
    <citation type="journal article" date="2011" name="PLoS Pathog.">
        <title>Endophytic Life Strategies Decoded by Genome and Transcriptome Analyses of the Mutualistic Root Symbiont Piriformospora indica.</title>
        <authorList>
            <person name="Zuccaro A."/>
            <person name="Lahrmann U."/>
            <person name="Guldener U."/>
            <person name="Langen G."/>
            <person name="Pfiffi S."/>
            <person name="Biedenkopf D."/>
            <person name="Wong P."/>
            <person name="Samans B."/>
            <person name="Grimm C."/>
            <person name="Basiewicz M."/>
            <person name="Murat C."/>
            <person name="Martin F."/>
            <person name="Kogel K.H."/>
        </authorList>
    </citation>
    <scope>NUCLEOTIDE SEQUENCE [LARGE SCALE GENOMIC DNA]</scope>
    <source>
        <strain evidence="1 2">DSM 11827</strain>
    </source>
</reference>
<keyword evidence="2" id="KW-1185">Reference proteome</keyword>
<evidence type="ECO:0000313" key="1">
    <source>
        <dbReference type="EMBL" id="CCA71277.1"/>
    </source>
</evidence>
<evidence type="ECO:0008006" key="3">
    <source>
        <dbReference type="Google" id="ProtNLM"/>
    </source>
</evidence>
<dbReference type="InParanoid" id="G4TIZ9"/>
<evidence type="ECO:0000313" key="2">
    <source>
        <dbReference type="Proteomes" id="UP000007148"/>
    </source>
</evidence>
<dbReference type="Proteomes" id="UP000007148">
    <property type="component" value="Unassembled WGS sequence"/>
</dbReference>